<sequence length="264" mass="28614">MGRPGFLITVLSLSVASTGGNKAEKDHPDNLSLAGDGFDTVIKAKAEVDKIPRCRNKVSCADILALATRDVIVLAGGPSYPVELGRFDGLSSTAASVEGNLPKPTFNLNQLNSMFASRGLSQADMIALSACHTVGFSHCSKFSNRIYNFSPKNPIDPTLNRQYATQLQGMCPKNVDPRIAIDMDPVTPRKFDNVYFKNLIDGKGLFTSDQVLFTDPRSKNTVTTWASDPKAFNAAFIQAMTKLGRVGVKTAKNGNIRFDCGRFN</sequence>
<keyword evidence="6 12" id="KW-0106">Calcium</keyword>
<keyword evidence="8 12" id="KW-0408">Iron</keyword>
<dbReference type="PROSITE" id="PS50873">
    <property type="entry name" value="PEROXIDASE_4"/>
    <property type="match status" value="1"/>
</dbReference>
<keyword evidence="7" id="KW-0560">Oxidoreductase</keyword>
<feature type="disulfide bond" evidence="13">
    <location>
        <begin position="60"/>
        <end position="260"/>
    </location>
</feature>
<dbReference type="FunFam" id="1.10.420.10:FF:000001">
    <property type="entry name" value="Peroxidase"/>
    <property type="match status" value="1"/>
</dbReference>
<dbReference type="InterPro" id="IPR002016">
    <property type="entry name" value="Haem_peroxidase"/>
</dbReference>
<dbReference type="Gene3D" id="1.10.520.10">
    <property type="match status" value="1"/>
</dbReference>
<dbReference type="GO" id="GO:0020037">
    <property type="term" value="F:heme binding"/>
    <property type="evidence" value="ECO:0007669"/>
    <property type="project" value="InterPro"/>
</dbReference>
<evidence type="ECO:0000313" key="17">
    <source>
        <dbReference type="EMBL" id="KAG8384292.1"/>
    </source>
</evidence>
<keyword evidence="4" id="KW-0349">Heme</keyword>
<evidence type="ECO:0000256" key="12">
    <source>
        <dbReference type="PIRSR" id="PIRSR600823-3"/>
    </source>
</evidence>
<feature type="binding site" evidence="11">
    <location>
        <position position="102"/>
    </location>
    <ligand>
        <name>substrate</name>
    </ligand>
</feature>
<feature type="domain" description="Plant heme peroxidase family profile" evidence="16">
    <location>
        <begin position="12"/>
        <end position="264"/>
    </location>
</feature>
<dbReference type="InterPro" id="IPR033905">
    <property type="entry name" value="Secretory_peroxidase"/>
</dbReference>
<feature type="binding site" evidence="12">
    <location>
        <position position="24"/>
    </location>
    <ligand>
        <name>Ca(2+)</name>
        <dbReference type="ChEBI" id="CHEBI:29108"/>
        <label>1</label>
    </ligand>
</feature>
<keyword evidence="15" id="KW-0732">Signal</keyword>
<keyword evidence="3" id="KW-0575">Peroxidase</keyword>
<evidence type="ECO:0000256" key="3">
    <source>
        <dbReference type="ARBA" id="ARBA00022559"/>
    </source>
</evidence>
<feature type="binding site" evidence="12">
    <location>
        <position position="184"/>
    </location>
    <ligand>
        <name>Ca(2+)</name>
        <dbReference type="ChEBI" id="CHEBI:29108"/>
        <label>2</label>
    </ligand>
</feature>
<feature type="signal peptide" evidence="15">
    <location>
        <begin position="1"/>
        <end position="23"/>
    </location>
</feature>
<keyword evidence="18" id="KW-1185">Reference proteome</keyword>
<accession>A0AAV6XVV8</accession>
<organism evidence="17 18">
    <name type="scientific">Buddleja alternifolia</name>
    <dbReference type="NCBI Taxonomy" id="168488"/>
    <lineage>
        <taxon>Eukaryota</taxon>
        <taxon>Viridiplantae</taxon>
        <taxon>Streptophyta</taxon>
        <taxon>Embryophyta</taxon>
        <taxon>Tracheophyta</taxon>
        <taxon>Spermatophyta</taxon>
        <taxon>Magnoliopsida</taxon>
        <taxon>eudicotyledons</taxon>
        <taxon>Gunneridae</taxon>
        <taxon>Pentapetalae</taxon>
        <taxon>asterids</taxon>
        <taxon>lamiids</taxon>
        <taxon>Lamiales</taxon>
        <taxon>Scrophulariaceae</taxon>
        <taxon>Buddlejeae</taxon>
        <taxon>Buddleja</taxon>
    </lineage>
</organism>
<feature type="binding site" evidence="12">
    <location>
        <position position="187"/>
    </location>
    <ligand>
        <name>Ca(2+)</name>
        <dbReference type="ChEBI" id="CHEBI:29108"/>
        <label>2</label>
    </ligand>
</feature>
<proteinExistence type="inferred from homology"/>
<feature type="binding site" description="axial binding residue" evidence="12">
    <location>
        <position position="132"/>
    </location>
    <ligand>
        <name>heme b</name>
        <dbReference type="ChEBI" id="CHEBI:60344"/>
    </ligand>
    <ligandPart>
        <name>Fe</name>
        <dbReference type="ChEBI" id="CHEBI:18248"/>
    </ligandPart>
</feature>
<evidence type="ECO:0000256" key="14">
    <source>
        <dbReference type="RuleBase" id="RU004241"/>
    </source>
</evidence>
<evidence type="ECO:0000256" key="4">
    <source>
        <dbReference type="ARBA" id="ARBA00022617"/>
    </source>
</evidence>
<feature type="chain" id="PRO_5043967001" description="peroxidase" evidence="15">
    <location>
        <begin position="24"/>
        <end position="264"/>
    </location>
</feature>
<dbReference type="AlphaFoldDB" id="A0AAV6XVV8"/>
<dbReference type="EC" id="1.11.1.7" evidence="2"/>
<dbReference type="EMBL" id="WHWC01000004">
    <property type="protein sequence ID" value="KAG8384292.1"/>
    <property type="molecule type" value="Genomic_DNA"/>
</dbReference>
<evidence type="ECO:0000313" key="18">
    <source>
        <dbReference type="Proteomes" id="UP000826271"/>
    </source>
</evidence>
<reference evidence="17" key="1">
    <citation type="submission" date="2019-10" db="EMBL/GenBank/DDBJ databases">
        <authorList>
            <person name="Zhang R."/>
            <person name="Pan Y."/>
            <person name="Wang J."/>
            <person name="Ma R."/>
            <person name="Yu S."/>
        </authorList>
    </citation>
    <scope>NUCLEOTIDE SEQUENCE</scope>
    <source>
        <strain evidence="17">LA-IB0</strain>
        <tissue evidence="17">Leaf</tissue>
    </source>
</reference>
<evidence type="ECO:0000256" key="6">
    <source>
        <dbReference type="ARBA" id="ARBA00022837"/>
    </source>
</evidence>
<feature type="binding site" evidence="12">
    <location>
        <position position="192"/>
    </location>
    <ligand>
        <name>Ca(2+)</name>
        <dbReference type="ChEBI" id="CHEBI:29108"/>
        <label>2</label>
    </ligand>
</feature>
<gene>
    <name evidence="17" type="ORF">BUALT_Bualt04G0103200</name>
</gene>
<protein>
    <recommendedName>
        <fullName evidence="2">peroxidase</fullName>
        <ecNumber evidence="2">1.11.1.7</ecNumber>
    </recommendedName>
</protein>
<name>A0AAV6XVV8_9LAMI</name>
<evidence type="ECO:0000256" key="2">
    <source>
        <dbReference type="ARBA" id="ARBA00012313"/>
    </source>
</evidence>
<dbReference type="PANTHER" id="PTHR31517:SF3">
    <property type="entry name" value="PEROXIDASE"/>
    <property type="match status" value="1"/>
</dbReference>
<keyword evidence="5 12" id="KW-0479">Metal-binding</keyword>
<feature type="disulfide bond" evidence="13">
    <location>
        <begin position="139"/>
        <end position="171"/>
    </location>
</feature>
<dbReference type="Gene3D" id="1.10.420.10">
    <property type="entry name" value="Peroxidase, domain 2"/>
    <property type="match status" value="1"/>
</dbReference>
<dbReference type="SUPFAM" id="SSF48113">
    <property type="entry name" value="Heme-dependent peroxidases"/>
    <property type="match status" value="1"/>
</dbReference>
<comment type="caution">
    <text evidence="17">The sequence shown here is derived from an EMBL/GenBank/DDBJ whole genome shotgun (WGS) entry which is preliminary data.</text>
</comment>
<comment type="similarity">
    <text evidence="14">Belongs to the peroxidase family.</text>
</comment>
<dbReference type="InterPro" id="IPR000823">
    <property type="entry name" value="Peroxidase_pln"/>
</dbReference>
<dbReference type="PANTHER" id="PTHR31517">
    <property type="match status" value="1"/>
</dbReference>
<dbReference type="Pfam" id="PF00141">
    <property type="entry name" value="peroxidase"/>
    <property type="match status" value="1"/>
</dbReference>
<evidence type="ECO:0000256" key="9">
    <source>
        <dbReference type="ARBA" id="ARBA00023157"/>
    </source>
</evidence>
<dbReference type="GO" id="GO:0140825">
    <property type="term" value="F:lactoperoxidase activity"/>
    <property type="evidence" value="ECO:0007669"/>
    <property type="project" value="UniProtKB-EC"/>
</dbReference>
<feature type="binding site" evidence="12">
    <location>
        <position position="133"/>
    </location>
    <ligand>
        <name>Ca(2+)</name>
        <dbReference type="ChEBI" id="CHEBI:29108"/>
        <label>2</label>
    </ligand>
</feature>
<dbReference type="GO" id="GO:0046872">
    <property type="term" value="F:metal ion binding"/>
    <property type="evidence" value="ECO:0007669"/>
    <property type="project" value="UniProtKB-KW"/>
</dbReference>
<evidence type="ECO:0000256" key="8">
    <source>
        <dbReference type="ARBA" id="ARBA00023004"/>
    </source>
</evidence>
<comment type="cofactor">
    <cofactor evidence="12">
        <name>Ca(2+)</name>
        <dbReference type="ChEBI" id="CHEBI:29108"/>
    </cofactor>
    <text evidence="12">Binds 2 calcium ions per subunit.</text>
</comment>
<dbReference type="GO" id="GO:0042744">
    <property type="term" value="P:hydrogen peroxide catabolic process"/>
    <property type="evidence" value="ECO:0007669"/>
    <property type="project" value="InterPro"/>
</dbReference>
<evidence type="ECO:0000256" key="15">
    <source>
        <dbReference type="SAM" id="SignalP"/>
    </source>
</evidence>
<comment type="catalytic activity">
    <reaction evidence="1">
        <text>2 a phenolic donor + H2O2 = 2 a phenolic radical donor + 2 H2O</text>
        <dbReference type="Rhea" id="RHEA:56136"/>
        <dbReference type="ChEBI" id="CHEBI:15377"/>
        <dbReference type="ChEBI" id="CHEBI:16240"/>
        <dbReference type="ChEBI" id="CHEBI:139520"/>
        <dbReference type="ChEBI" id="CHEBI:139521"/>
        <dbReference type="EC" id="1.11.1.7"/>
    </reaction>
</comment>
<keyword evidence="10" id="KW-0325">Glycoprotein</keyword>
<dbReference type="CDD" id="cd00693">
    <property type="entry name" value="secretory_peroxidase"/>
    <property type="match status" value="1"/>
</dbReference>
<evidence type="ECO:0000256" key="13">
    <source>
        <dbReference type="PIRSR" id="PIRSR600823-5"/>
    </source>
</evidence>
<evidence type="ECO:0000256" key="1">
    <source>
        <dbReference type="ARBA" id="ARBA00000189"/>
    </source>
</evidence>
<dbReference type="PRINTS" id="PR00461">
    <property type="entry name" value="PLPEROXIDASE"/>
</dbReference>
<evidence type="ECO:0000256" key="10">
    <source>
        <dbReference type="ARBA" id="ARBA00023180"/>
    </source>
</evidence>
<comment type="cofactor">
    <cofactor evidence="12">
        <name>heme b</name>
        <dbReference type="ChEBI" id="CHEBI:60344"/>
    </cofactor>
    <text evidence="12">Binds 1 heme b (iron(II)-protoporphyrin IX) group per subunit.</text>
</comment>
<evidence type="ECO:0000256" key="5">
    <source>
        <dbReference type="ARBA" id="ARBA00022723"/>
    </source>
</evidence>
<dbReference type="Proteomes" id="UP000826271">
    <property type="component" value="Unassembled WGS sequence"/>
</dbReference>
<dbReference type="PRINTS" id="PR00458">
    <property type="entry name" value="PEROXIDASE"/>
</dbReference>
<dbReference type="InterPro" id="IPR010255">
    <property type="entry name" value="Haem_peroxidase_sf"/>
</dbReference>
<evidence type="ECO:0000256" key="7">
    <source>
        <dbReference type="ARBA" id="ARBA00023002"/>
    </source>
</evidence>
<dbReference type="GO" id="GO:0006979">
    <property type="term" value="P:response to oxidative stress"/>
    <property type="evidence" value="ECO:0007669"/>
    <property type="project" value="InterPro"/>
</dbReference>
<evidence type="ECO:0000259" key="16">
    <source>
        <dbReference type="PROSITE" id="PS50873"/>
    </source>
</evidence>
<keyword evidence="9 13" id="KW-1015">Disulfide bond</keyword>
<evidence type="ECO:0000256" key="11">
    <source>
        <dbReference type="PIRSR" id="PIRSR600823-2"/>
    </source>
</evidence>